<reference evidence="2" key="1">
    <citation type="submission" date="2020-08" db="EMBL/GenBank/DDBJ databases">
        <title>Pontibacter sp. SD6 16S ribosomal RNA gene Genome sequencing and assembly.</title>
        <authorList>
            <person name="Kang M."/>
        </authorList>
    </citation>
    <scope>NUCLEOTIDE SEQUENCE</scope>
    <source>
        <strain evidence="2">SD6</strain>
    </source>
</reference>
<feature type="signal peptide" evidence="1">
    <location>
        <begin position="1"/>
        <end position="22"/>
    </location>
</feature>
<dbReference type="Proteomes" id="UP000603640">
    <property type="component" value="Unassembled WGS sequence"/>
</dbReference>
<evidence type="ECO:0000313" key="3">
    <source>
        <dbReference type="Proteomes" id="UP000603640"/>
    </source>
</evidence>
<evidence type="ECO:0000313" key="2">
    <source>
        <dbReference type="EMBL" id="MBC5991518.1"/>
    </source>
</evidence>
<evidence type="ECO:0008006" key="4">
    <source>
        <dbReference type="Google" id="ProtNLM"/>
    </source>
</evidence>
<dbReference type="RefSeq" id="WP_187065520.1">
    <property type="nucleotide sequence ID" value="NZ_JACRVF010000001.1"/>
</dbReference>
<dbReference type="AlphaFoldDB" id="A0A923N3E9"/>
<dbReference type="EMBL" id="JACRVF010000001">
    <property type="protein sequence ID" value="MBC5991518.1"/>
    <property type="molecule type" value="Genomic_DNA"/>
</dbReference>
<sequence>MNKLILSILVSALTILCFAGQAQDLSRNPKLQERITQAKLVEIKNAMALSDAKLKELAPIYRRYEGEKNEIHFPRQGRLLRTNPDSLSTEEADKLITAHLDNAVKISNIRRKYYNEFKTVLTPQQVIQLYRSEAQLNKKVMQELRRRMRERANQ</sequence>
<proteinExistence type="predicted"/>
<name>A0A923N3E9_9BACT</name>
<gene>
    <name evidence="2" type="ORF">H8S84_01560</name>
</gene>
<feature type="chain" id="PRO_5037939831" description="DUF4168 domain-containing protein" evidence="1">
    <location>
        <begin position="23"/>
        <end position="154"/>
    </location>
</feature>
<keyword evidence="3" id="KW-1185">Reference proteome</keyword>
<accession>A0A923N3E9</accession>
<evidence type="ECO:0000256" key="1">
    <source>
        <dbReference type="SAM" id="SignalP"/>
    </source>
</evidence>
<protein>
    <recommendedName>
        <fullName evidence="4">DUF4168 domain-containing protein</fullName>
    </recommendedName>
</protein>
<comment type="caution">
    <text evidence="2">The sequence shown here is derived from an EMBL/GenBank/DDBJ whole genome shotgun (WGS) entry which is preliminary data.</text>
</comment>
<keyword evidence="1" id="KW-0732">Signal</keyword>
<organism evidence="2 3">
    <name type="scientific">Pontibacter cellulosilyticus</name>
    <dbReference type="NCBI Taxonomy" id="1720253"/>
    <lineage>
        <taxon>Bacteria</taxon>
        <taxon>Pseudomonadati</taxon>
        <taxon>Bacteroidota</taxon>
        <taxon>Cytophagia</taxon>
        <taxon>Cytophagales</taxon>
        <taxon>Hymenobacteraceae</taxon>
        <taxon>Pontibacter</taxon>
    </lineage>
</organism>